<name>A0ABD0NRQ0_CIRMR</name>
<reference evidence="1 2" key="1">
    <citation type="submission" date="2024-05" db="EMBL/GenBank/DDBJ databases">
        <title>Genome sequencing and assembly of Indian major carp, Cirrhinus mrigala (Hamilton, 1822).</title>
        <authorList>
            <person name="Mohindra V."/>
            <person name="Chowdhury L.M."/>
            <person name="Lal K."/>
            <person name="Jena J.K."/>
        </authorList>
    </citation>
    <scope>NUCLEOTIDE SEQUENCE [LARGE SCALE GENOMIC DNA]</scope>
    <source>
        <strain evidence="1">CM1030</strain>
        <tissue evidence="1">Blood</tissue>
    </source>
</reference>
<organism evidence="1 2">
    <name type="scientific">Cirrhinus mrigala</name>
    <name type="common">Mrigala</name>
    <dbReference type="NCBI Taxonomy" id="683832"/>
    <lineage>
        <taxon>Eukaryota</taxon>
        <taxon>Metazoa</taxon>
        <taxon>Chordata</taxon>
        <taxon>Craniata</taxon>
        <taxon>Vertebrata</taxon>
        <taxon>Euteleostomi</taxon>
        <taxon>Actinopterygii</taxon>
        <taxon>Neopterygii</taxon>
        <taxon>Teleostei</taxon>
        <taxon>Ostariophysi</taxon>
        <taxon>Cypriniformes</taxon>
        <taxon>Cyprinidae</taxon>
        <taxon>Labeoninae</taxon>
        <taxon>Labeonini</taxon>
        <taxon>Cirrhinus</taxon>
    </lineage>
</organism>
<accession>A0ABD0NRQ0</accession>
<feature type="non-terminal residue" evidence="1">
    <location>
        <position position="53"/>
    </location>
</feature>
<evidence type="ECO:0000313" key="2">
    <source>
        <dbReference type="Proteomes" id="UP001529510"/>
    </source>
</evidence>
<dbReference type="AlphaFoldDB" id="A0ABD0NRQ0"/>
<sequence length="53" mass="5931">MSGVNDDCYDHYYIQQQNTSIAKSETFLSSPALELKQRRSESNCSQLSQGGSK</sequence>
<protein>
    <submittedName>
        <fullName evidence="1">Uncharacterized protein</fullName>
    </submittedName>
</protein>
<dbReference type="EMBL" id="JAMKFB020000020">
    <property type="protein sequence ID" value="KAL0164097.1"/>
    <property type="molecule type" value="Genomic_DNA"/>
</dbReference>
<evidence type="ECO:0000313" key="1">
    <source>
        <dbReference type="EMBL" id="KAL0164097.1"/>
    </source>
</evidence>
<gene>
    <name evidence="1" type="ORF">M9458_039850</name>
</gene>
<proteinExistence type="predicted"/>
<comment type="caution">
    <text evidence="1">The sequence shown here is derived from an EMBL/GenBank/DDBJ whole genome shotgun (WGS) entry which is preliminary data.</text>
</comment>
<dbReference type="Proteomes" id="UP001529510">
    <property type="component" value="Unassembled WGS sequence"/>
</dbReference>
<keyword evidence="2" id="KW-1185">Reference proteome</keyword>